<reference evidence="2" key="2">
    <citation type="submission" date="2020-09" db="EMBL/GenBank/DDBJ databases">
        <authorList>
            <person name="Sun Q."/>
            <person name="Zhou Y."/>
        </authorList>
    </citation>
    <scope>NUCLEOTIDE SEQUENCE</scope>
    <source>
        <strain evidence="2">CGMCC 1.15425</strain>
    </source>
</reference>
<gene>
    <name evidence="2" type="ORF">GCM10011403_20520</name>
</gene>
<evidence type="ECO:0000313" key="3">
    <source>
        <dbReference type="Proteomes" id="UP000627715"/>
    </source>
</evidence>
<accession>A0A916QL10</accession>
<evidence type="ECO:0000259" key="1">
    <source>
        <dbReference type="SMART" id="SM00419"/>
    </source>
</evidence>
<evidence type="ECO:0000313" key="2">
    <source>
        <dbReference type="EMBL" id="GFZ77415.1"/>
    </source>
</evidence>
<name>A0A916QL10_9GAMM</name>
<dbReference type="Pfam" id="PF13412">
    <property type="entry name" value="HTH_24"/>
    <property type="match status" value="1"/>
</dbReference>
<dbReference type="RefSeq" id="WP_068811744.1">
    <property type="nucleotide sequence ID" value="NZ_BMIY01000008.1"/>
</dbReference>
<dbReference type="OrthoDB" id="8537236at2"/>
<keyword evidence="3" id="KW-1185">Reference proteome</keyword>
<dbReference type="InterPro" id="IPR026433">
    <property type="entry name" value="MarR_EPS"/>
</dbReference>
<dbReference type="NCBIfam" id="TIGR04176">
    <property type="entry name" value="MarR_EPS"/>
    <property type="match status" value="1"/>
</dbReference>
<dbReference type="InterPro" id="IPR012318">
    <property type="entry name" value="HTH_CRP"/>
</dbReference>
<feature type="domain" description="HTH crp-type" evidence="1">
    <location>
        <begin position="12"/>
        <end position="68"/>
    </location>
</feature>
<organism evidence="2 3">
    <name type="scientific">Pseudohongiella nitratireducens</name>
    <dbReference type="NCBI Taxonomy" id="1768907"/>
    <lineage>
        <taxon>Bacteria</taxon>
        <taxon>Pseudomonadati</taxon>
        <taxon>Pseudomonadota</taxon>
        <taxon>Gammaproteobacteria</taxon>
        <taxon>Pseudomonadales</taxon>
        <taxon>Pseudohongiellaceae</taxon>
        <taxon>Pseudohongiella</taxon>
    </lineage>
</organism>
<dbReference type="Gene3D" id="1.10.10.10">
    <property type="entry name" value="Winged helix-like DNA-binding domain superfamily/Winged helix DNA-binding domain"/>
    <property type="match status" value="1"/>
</dbReference>
<dbReference type="InterPro" id="IPR011991">
    <property type="entry name" value="ArsR-like_HTH"/>
</dbReference>
<dbReference type="AlphaFoldDB" id="A0A916QL10"/>
<dbReference type="InterPro" id="IPR036390">
    <property type="entry name" value="WH_DNA-bd_sf"/>
</dbReference>
<dbReference type="GO" id="GO:0003677">
    <property type="term" value="F:DNA binding"/>
    <property type="evidence" value="ECO:0007669"/>
    <property type="project" value="InterPro"/>
</dbReference>
<dbReference type="SMART" id="SM00419">
    <property type="entry name" value="HTH_CRP"/>
    <property type="match status" value="1"/>
</dbReference>
<reference evidence="2" key="1">
    <citation type="journal article" date="2014" name="Int. J. Syst. Evol. Microbiol.">
        <title>Complete genome sequence of Corynebacterium casei LMG S-19264T (=DSM 44701T), isolated from a smear-ripened cheese.</title>
        <authorList>
            <consortium name="US DOE Joint Genome Institute (JGI-PGF)"/>
            <person name="Walter F."/>
            <person name="Albersmeier A."/>
            <person name="Kalinowski J."/>
            <person name="Ruckert C."/>
        </authorList>
    </citation>
    <scope>NUCLEOTIDE SEQUENCE</scope>
    <source>
        <strain evidence="2">CGMCC 1.15425</strain>
    </source>
</reference>
<dbReference type="EMBL" id="BMIY01000008">
    <property type="protein sequence ID" value="GFZ77415.1"/>
    <property type="molecule type" value="Genomic_DNA"/>
</dbReference>
<sequence>MAPEDARYRILRALEVNPDVSQRELADELGISLGKVNYCLKALVDKGLIKARNFSKSANKKRYLYVLTPAGIDSRARLTKRFLVRKMAEYETLKAEIEDIRKDLEQYSS</sequence>
<comment type="caution">
    <text evidence="2">The sequence shown here is derived from an EMBL/GenBank/DDBJ whole genome shotgun (WGS) entry which is preliminary data.</text>
</comment>
<dbReference type="SUPFAM" id="SSF46785">
    <property type="entry name" value="Winged helix' DNA-binding domain"/>
    <property type="match status" value="1"/>
</dbReference>
<protein>
    <submittedName>
        <fullName evidence="2">MarR family EPS-associated transcriptional regulator</fullName>
    </submittedName>
</protein>
<proteinExistence type="predicted"/>
<dbReference type="InterPro" id="IPR036388">
    <property type="entry name" value="WH-like_DNA-bd_sf"/>
</dbReference>
<dbReference type="GO" id="GO:0006355">
    <property type="term" value="P:regulation of DNA-templated transcription"/>
    <property type="evidence" value="ECO:0007669"/>
    <property type="project" value="InterPro"/>
</dbReference>
<dbReference type="Proteomes" id="UP000627715">
    <property type="component" value="Unassembled WGS sequence"/>
</dbReference>
<dbReference type="CDD" id="cd00090">
    <property type="entry name" value="HTH_ARSR"/>
    <property type="match status" value="1"/>
</dbReference>